<accession>A0A5P8K223</accession>
<organism evidence="1 2">
    <name type="scientific">Streptomyces phaeolivaceus</name>
    <dbReference type="NCBI Taxonomy" id="2653200"/>
    <lineage>
        <taxon>Bacteria</taxon>
        <taxon>Bacillati</taxon>
        <taxon>Actinomycetota</taxon>
        <taxon>Actinomycetes</taxon>
        <taxon>Kitasatosporales</taxon>
        <taxon>Streptomycetaceae</taxon>
        <taxon>Streptomyces</taxon>
    </lineage>
</organism>
<dbReference type="EMBL" id="CP045096">
    <property type="protein sequence ID" value="QFQ96828.1"/>
    <property type="molecule type" value="Genomic_DNA"/>
</dbReference>
<dbReference type="InterPro" id="IPR046175">
    <property type="entry name" value="DUF6177"/>
</dbReference>
<proteinExistence type="predicted"/>
<evidence type="ECO:0000313" key="1">
    <source>
        <dbReference type="EMBL" id="QFQ96828.1"/>
    </source>
</evidence>
<name>A0A5P8K223_9ACTN</name>
<reference evidence="1 2" key="1">
    <citation type="submission" date="2019-10" db="EMBL/GenBank/DDBJ databases">
        <title>Streptomyces sp. strain GY16 isolated from leaves of Broussonetia papyrifera.</title>
        <authorList>
            <person name="Mo P."/>
        </authorList>
    </citation>
    <scope>NUCLEOTIDE SEQUENCE [LARGE SCALE GENOMIC DNA]</scope>
    <source>
        <strain evidence="1 2">GY16</strain>
    </source>
</reference>
<dbReference type="AlphaFoldDB" id="A0A5P8K223"/>
<dbReference type="Pfam" id="PF19674">
    <property type="entry name" value="DUF6177"/>
    <property type="match status" value="1"/>
</dbReference>
<sequence>MTKDVIALTPKMPDTRSLIAGLSAGGLDLGLTSTGDGGVLQLCTSVGRPLVSVEAPLLVHIPGEAERLLGPDVSAPPPPYWWTETRASTSVPEAEALAESLCGRLTTLLGGTVWPRAASTTRVVAIPQDQSADDAQEVVAPSAPTVPSVDVLTDSTAVVISDRPVLAFTTWLSDVLRTTSATNRALHLVTPLQARLTLPLRTALRGAPNRWVVQDPAGGYYDGLSGVPLAWQQGTFLPTGTTVAAAFTRHTEPTPERQLTLTFRTLHAPTADLVLGRGLETAWRHLTGSAPVGWSTAEPVNLPWSPRQLTDLARDRSPAPTHLVAIGAADPPSIATLRTARTKAGVAQDITLTLGYTSAADVPLDAIESLAAALVDEHGLVSMLTTLRAARADLTLTPRLEAPPIPVSFTLGVRDVNAIGLTHARRPPLALRPRQLGTHAHPALHYLLSDGTDSGAWTALQDLTTHLKAAPGAG</sequence>
<protein>
    <submittedName>
        <fullName evidence="1">Uncharacterized protein</fullName>
    </submittedName>
</protein>
<dbReference type="Proteomes" id="UP000327294">
    <property type="component" value="Chromosome"/>
</dbReference>
<evidence type="ECO:0000313" key="2">
    <source>
        <dbReference type="Proteomes" id="UP000327294"/>
    </source>
</evidence>
<gene>
    <name evidence="1" type="ORF">F9278_12030</name>
</gene>
<keyword evidence="2" id="KW-1185">Reference proteome</keyword>
<dbReference type="KEGG" id="sphv:F9278_12030"/>
<dbReference type="RefSeq" id="WP_152168320.1">
    <property type="nucleotide sequence ID" value="NZ_CP045096.1"/>
</dbReference>